<evidence type="ECO:0000256" key="2">
    <source>
        <dbReference type="ARBA" id="ARBA00004651"/>
    </source>
</evidence>
<feature type="transmembrane region" description="Helical" evidence="8">
    <location>
        <begin position="57"/>
        <end position="79"/>
    </location>
</feature>
<comment type="function">
    <text evidence="1">Probable amino-acid or metabolite transport protein.</text>
</comment>
<dbReference type="PIRSF" id="PIRSF006060">
    <property type="entry name" value="AA_transporter"/>
    <property type="match status" value="1"/>
</dbReference>
<keyword evidence="5 8" id="KW-0812">Transmembrane</keyword>
<feature type="transmembrane region" description="Helical" evidence="8">
    <location>
        <begin position="298"/>
        <end position="322"/>
    </location>
</feature>
<feature type="transmembrane region" description="Helical" evidence="8">
    <location>
        <begin position="172"/>
        <end position="191"/>
    </location>
</feature>
<comment type="caution">
    <text evidence="9">The sequence shown here is derived from an EMBL/GenBank/DDBJ whole genome shotgun (WGS) entry which is preliminary data.</text>
</comment>
<feature type="transmembrane region" description="Helical" evidence="8">
    <location>
        <begin position="100"/>
        <end position="128"/>
    </location>
</feature>
<dbReference type="RefSeq" id="WP_048423398.1">
    <property type="nucleotide sequence ID" value="NZ_JYNU01000014.1"/>
</dbReference>
<reference evidence="9 10" key="1">
    <citation type="journal article" date="2015" name="Genome Biol. Evol.">
        <title>Characterization of Three Mycobacterium spp. with Potential Use in Bioremediation by Genome Sequencing and Comparative Genomics.</title>
        <authorList>
            <person name="Das S."/>
            <person name="Pettersson B.M."/>
            <person name="Behra P.R."/>
            <person name="Ramesh M."/>
            <person name="Dasgupta S."/>
            <person name="Bhattacharya A."/>
            <person name="Kirsebom L.A."/>
        </authorList>
    </citation>
    <scope>NUCLEOTIDE SEQUENCE [LARGE SCALE GENOMIC DNA]</scope>
    <source>
        <strain evidence="9 10">DSM 44075</strain>
    </source>
</reference>
<comment type="subcellular location">
    <subcellularLocation>
        <location evidence="2">Cell membrane</location>
        <topology evidence="2">Multi-pass membrane protein</topology>
    </subcellularLocation>
</comment>
<organism evidence="9 10">
    <name type="scientific">Mycolicibacterium obuense</name>
    <dbReference type="NCBI Taxonomy" id="1807"/>
    <lineage>
        <taxon>Bacteria</taxon>
        <taxon>Bacillati</taxon>
        <taxon>Actinomycetota</taxon>
        <taxon>Actinomycetes</taxon>
        <taxon>Mycobacteriales</taxon>
        <taxon>Mycobacteriaceae</taxon>
        <taxon>Mycolicibacterium</taxon>
    </lineage>
</organism>
<evidence type="ECO:0000256" key="6">
    <source>
        <dbReference type="ARBA" id="ARBA00022989"/>
    </source>
</evidence>
<evidence type="ECO:0000256" key="8">
    <source>
        <dbReference type="SAM" id="Phobius"/>
    </source>
</evidence>
<dbReference type="Pfam" id="PF13520">
    <property type="entry name" value="AA_permease_2"/>
    <property type="match status" value="1"/>
</dbReference>
<dbReference type="GO" id="GO:0022857">
    <property type="term" value="F:transmembrane transporter activity"/>
    <property type="evidence" value="ECO:0007669"/>
    <property type="project" value="InterPro"/>
</dbReference>
<evidence type="ECO:0000256" key="1">
    <source>
        <dbReference type="ARBA" id="ARBA00002249"/>
    </source>
</evidence>
<evidence type="ECO:0000256" key="7">
    <source>
        <dbReference type="ARBA" id="ARBA00023136"/>
    </source>
</evidence>
<feature type="transmembrane region" description="Helical" evidence="8">
    <location>
        <begin position="382"/>
        <end position="406"/>
    </location>
</feature>
<keyword evidence="6 8" id="KW-1133">Transmembrane helix</keyword>
<dbReference type="InterPro" id="IPR050367">
    <property type="entry name" value="APC_superfamily"/>
</dbReference>
<dbReference type="PATRIC" id="fig|1807.14.peg.2667"/>
<gene>
    <name evidence="9" type="primary">puuP_8</name>
    <name evidence="9" type="ORF">MOBUDSM44075_02644</name>
</gene>
<evidence type="ECO:0000256" key="3">
    <source>
        <dbReference type="ARBA" id="ARBA00009523"/>
    </source>
</evidence>
<feature type="transmembrane region" description="Helical" evidence="8">
    <location>
        <begin position="140"/>
        <end position="160"/>
    </location>
</feature>
<name>A0A0J6W147_9MYCO</name>
<evidence type="ECO:0000313" key="9">
    <source>
        <dbReference type="EMBL" id="KMO76114.1"/>
    </source>
</evidence>
<keyword evidence="7 8" id="KW-0472">Membrane</keyword>
<accession>A0A0J6W147</accession>
<dbReference type="PANTHER" id="PTHR42770:SF16">
    <property type="entry name" value="AMINO ACID PERMEASE"/>
    <property type="match status" value="1"/>
</dbReference>
<dbReference type="Proteomes" id="UP000036313">
    <property type="component" value="Unassembled WGS sequence"/>
</dbReference>
<sequence>MNTEPRTVEQADDVAAGGLRRNSMTWVGAALLGAIIMSPASGLYFNFTPTEATAGSVVPLIFLIAIVVTLPTALSYAALSRSLPSAGSAYTWVREAMGPGAGVFAGWILNGFYLLAQIVLPGIGALFFNDILNQVGVPTGYLTWAIGVLLMTVVVAAINFRGIDLSLKGTVIFMVLESVVVFALMLTIFIVQSSNGSFTVADVGQTFNPSAALGGTASIFAALIFGIQANVGFDAVSTLAEETHTPRKYIPIATVVAVLAVGAFWVITAIGFVAAFPVEQVVAVAADGGTPVSAMAHQFWGGAGQLLISVIAFTSITAIYLAQNVASSRALYAMGRAGTAPAFLARLKPGARVPGNAMTLGLVVTVLVTLLLGALLGTASQYNWSATMSSSLALLTYLAVNVANIAYHVRNRATKFHVFMHGVVPVVGIAVVCFVIYKSYLASLWNAGWTFGRSVQIAVLIWLLLGVCWVMVVRRTRPEVMRPDADTFIAGETAGR</sequence>
<feature type="transmembrane region" description="Helical" evidence="8">
    <location>
        <begin position="356"/>
        <end position="376"/>
    </location>
</feature>
<keyword evidence="4" id="KW-1003">Cell membrane</keyword>
<evidence type="ECO:0000256" key="5">
    <source>
        <dbReference type="ARBA" id="ARBA00022692"/>
    </source>
</evidence>
<feature type="transmembrane region" description="Helical" evidence="8">
    <location>
        <begin position="252"/>
        <end position="278"/>
    </location>
</feature>
<dbReference type="InterPro" id="IPR002293">
    <property type="entry name" value="AA/rel_permease1"/>
</dbReference>
<feature type="transmembrane region" description="Helical" evidence="8">
    <location>
        <begin position="211"/>
        <end position="231"/>
    </location>
</feature>
<feature type="transmembrane region" description="Helical" evidence="8">
    <location>
        <begin position="26"/>
        <end position="45"/>
    </location>
</feature>
<dbReference type="EMBL" id="JYNU01000014">
    <property type="protein sequence ID" value="KMO76114.1"/>
    <property type="molecule type" value="Genomic_DNA"/>
</dbReference>
<dbReference type="Gene3D" id="1.20.1740.10">
    <property type="entry name" value="Amino acid/polyamine transporter I"/>
    <property type="match status" value="1"/>
</dbReference>
<dbReference type="PANTHER" id="PTHR42770">
    <property type="entry name" value="AMINO ACID TRANSPORTER-RELATED"/>
    <property type="match status" value="1"/>
</dbReference>
<protein>
    <submittedName>
        <fullName evidence="9">Putrescine importer PuuP</fullName>
    </submittedName>
</protein>
<feature type="transmembrane region" description="Helical" evidence="8">
    <location>
        <begin position="457"/>
        <end position="473"/>
    </location>
</feature>
<proteinExistence type="inferred from homology"/>
<evidence type="ECO:0000313" key="10">
    <source>
        <dbReference type="Proteomes" id="UP000036313"/>
    </source>
</evidence>
<dbReference type="GO" id="GO:0005886">
    <property type="term" value="C:plasma membrane"/>
    <property type="evidence" value="ECO:0007669"/>
    <property type="project" value="UniProtKB-SubCell"/>
</dbReference>
<feature type="transmembrane region" description="Helical" evidence="8">
    <location>
        <begin position="418"/>
        <end position="437"/>
    </location>
</feature>
<dbReference type="AlphaFoldDB" id="A0A0J6W147"/>
<evidence type="ECO:0000256" key="4">
    <source>
        <dbReference type="ARBA" id="ARBA00022475"/>
    </source>
</evidence>
<comment type="similarity">
    <text evidence="3">Belongs to the amino acid-polyamine-organocation (APC) superfamily.</text>
</comment>